<evidence type="ECO:0000313" key="4">
    <source>
        <dbReference type="Proteomes" id="UP000094285"/>
    </source>
</evidence>
<keyword evidence="2" id="KW-0472">Membrane</keyword>
<organism evidence="3 4">
    <name type="scientific">Suhomyces tanzawaensis NRRL Y-17324</name>
    <dbReference type="NCBI Taxonomy" id="984487"/>
    <lineage>
        <taxon>Eukaryota</taxon>
        <taxon>Fungi</taxon>
        <taxon>Dikarya</taxon>
        <taxon>Ascomycota</taxon>
        <taxon>Saccharomycotina</taxon>
        <taxon>Pichiomycetes</taxon>
        <taxon>Debaryomycetaceae</taxon>
        <taxon>Suhomyces</taxon>
    </lineage>
</organism>
<dbReference type="InterPro" id="IPR002591">
    <property type="entry name" value="Phosphodiest/P_Trfase"/>
</dbReference>
<protein>
    <submittedName>
        <fullName evidence="3">Putative nucleotide pyrophosphatase</fullName>
    </submittedName>
</protein>
<name>A0A1E4SB11_9ASCO</name>
<dbReference type="Proteomes" id="UP000094285">
    <property type="component" value="Unassembled WGS sequence"/>
</dbReference>
<dbReference type="EMBL" id="KV453918">
    <property type="protein sequence ID" value="ODV76665.1"/>
    <property type="molecule type" value="Genomic_DNA"/>
</dbReference>
<dbReference type="FunFam" id="3.30.1360.180:FF:000003">
    <property type="entry name" value="Type I phosphodiesterase/nucleotide pyrophosphatase family protein"/>
    <property type="match status" value="1"/>
</dbReference>
<keyword evidence="2" id="KW-1133">Transmembrane helix</keyword>
<proteinExistence type="predicted"/>
<feature type="region of interest" description="Disordered" evidence="1">
    <location>
        <begin position="628"/>
        <end position="665"/>
    </location>
</feature>
<dbReference type="GO" id="GO:0017111">
    <property type="term" value="F:ribonucleoside triphosphate phosphatase activity"/>
    <property type="evidence" value="ECO:0007669"/>
    <property type="project" value="TreeGrafter"/>
</dbReference>
<evidence type="ECO:0000256" key="2">
    <source>
        <dbReference type="SAM" id="Phobius"/>
    </source>
</evidence>
<dbReference type="Gene3D" id="3.40.720.10">
    <property type="entry name" value="Alkaline Phosphatase, subunit A"/>
    <property type="match status" value="1"/>
</dbReference>
<dbReference type="SUPFAM" id="SSF53649">
    <property type="entry name" value="Alkaline phosphatase-like"/>
    <property type="match status" value="1"/>
</dbReference>
<dbReference type="PANTHER" id="PTHR10151">
    <property type="entry name" value="ECTONUCLEOTIDE PYROPHOSPHATASE/PHOSPHODIESTERASE"/>
    <property type="match status" value="1"/>
</dbReference>
<dbReference type="GeneID" id="30986094"/>
<gene>
    <name evidence="3" type="ORF">CANTADRAFT_92546</name>
</gene>
<dbReference type="GO" id="GO:0009141">
    <property type="term" value="P:nucleoside triphosphate metabolic process"/>
    <property type="evidence" value="ECO:0007669"/>
    <property type="project" value="TreeGrafter"/>
</dbReference>
<keyword evidence="4" id="KW-1185">Reference proteome</keyword>
<dbReference type="Gene3D" id="3.30.1360.180">
    <property type="match status" value="1"/>
</dbReference>
<dbReference type="InterPro" id="IPR017850">
    <property type="entry name" value="Alkaline_phosphatase_core_sf"/>
</dbReference>
<dbReference type="GO" id="GO:0047429">
    <property type="term" value="F:nucleoside triphosphate diphosphatase activity"/>
    <property type="evidence" value="ECO:0007669"/>
    <property type="project" value="TreeGrafter"/>
</dbReference>
<dbReference type="CDD" id="cd16018">
    <property type="entry name" value="Enpp"/>
    <property type="match status" value="1"/>
</dbReference>
<dbReference type="Pfam" id="PF01663">
    <property type="entry name" value="Phosphodiest"/>
    <property type="match status" value="1"/>
</dbReference>
<accession>A0A1E4SB11</accession>
<dbReference type="PANTHER" id="PTHR10151:SF120">
    <property type="entry name" value="BIS(5'-ADENOSYL)-TRIPHOSPHATASE"/>
    <property type="match status" value="1"/>
</dbReference>
<dbReference type="RefSeq" id="XP_020061787.1">
    <property type="nucleotide sequence ID" value="XM_020211958.1"/>
</dbReference>
<dbReference type="OrthoDB" id="415411at2759"/>
<dbReference type="AlphaFoldDB" id="A0A1E4SB11"/>
<reference evidence="4" key="1">
    <citation type="submission" date="2016-05" db="EMBL/GenBank/DDBJ databases">
        <title>Comparative genomics of biotechnologically important yeasts.</title>
        <authorList>
            <consortium name="DOE Joint Genome Institute"/>
            <person name="Riley R."/>
            <person name="Haridas S."/>
            <person name="Wolfe K.H."/>
            <person name="Lopes M.R."/>
            <person name="Hittinger C.T."/>
            <person name="Goker M."/>
            <person name="Salamov A."/>
            <person name="Wisecaver J."/>
            <person name="Long T.M."/>
            <person name="Aerts A.L."/>
            <person name="Barry K."/>
            <person name="Choi C."/>
            <person name="Clum A."/>
            <person name="Coughlan A.Y."/>
            <person name="Deshpande S."/>
            <person name="Douglass A.P."/>
            <person name="Hanson S.J."/>
            <person name="Klenk H.-P."/>
            <person name="Labutti K."/>
            <person name="Lapidus A."/>
            <person name="Lindquist E."/>
            <person name="Lipzen A."/>
            <person name="Meier-Kolthoff J.P."/>
            <person name="Ohm R.A."/>
            <person name="Otillar R.P."/>
            <person name="Pangilinan J."/>
            <person name="Peng Y."/>
            <person name="Rokas A."/>
            <person name="Rosa C.A."/>
            <person name="Scheuner C."/>
            <person name="Sibirny A.A."/>
            <person name="Slot J.C."/>
            <person name="Stielow J.B."/>
            <person name="Sun H."/>
            <person name="Kurtzman C.P."/>
            <person name="Blackwell M."/>
            <person name="Grigoriev I.V."/>
            <person name="Jeffries T.W."/>
        </authorList>
    </citation>
    <scope>NUCLEOTIDE SEQUENCE [LARGE SCALE GENOMIC DNA]</scope>
    <source>
        <strain evidence="4">NRRL Y-17324</strain>
    </source>
</reference>
<dbReference type="STRING" id="984487.A0A1E4SB11"/>
<evidence type="ECO:0000313" key="3">
    <source>
        <dbReference type="EMBL" id="ODV76665.1"/>
    </source>
</evidence>
<feature type="transmembrane region" description="Helical" evidence="2">
    <location>
        <begin position="119"/>
        <end position="137"/>
    </location>
</feature>
<evidence type="ECO:0000256" key="1">
    <source>
        <dbReference type="SAM" id="MobiDB-lite"/>
    </source>
</evidence>
<keyword evidence="2" id="KW-0812">Transmembrane</keyword>
<sequence length="695" mass="78620">MSVNYAQPHQVDVPVTDMDEVEDDLFVNRQDTAHDEFLDGLDYEHQEDGFANKIASTFSKFGLFTKNKNKSNNYEMLGRSRSDDSYYDDLGSEADANDNKVIDFRDYKIDLLMRKVKKLTAVGIMLIISMVAGLLYFTRKGGSLQSPLIKTLISNSTHEFHPTTIVISLDGFHPHYISPHNTPTLHKMLLDDFGAPFMTPSFPSSTFPNHWTLVTGLYPSEHGIVGNTFYDPKLKKQFINTNPKVGGLDPDFWSAGEPIWQTASKQGLRSAVHMWPGSEVPGIGPKEDFDKYNGSELLSSKVDRVMSWIDRDDITQRPELILTYVPTIDQVGHKIGIFGEELVDALKYVDDFVSLMQKEIKVRNLDEIVNLIIVSDHGMAPTSNDRLIYLDDVIDLDRIEHIDGWPLFGLRPLDANTIDEMYYEIIAKLNDLGNGINKHFKVYKREDLPKEWQFGGELNEHRFNYRLAPLWIIPEVGYSITTKKQMEESGNDYKPKGVHGYNNTELLMRAIFLGTGPYFQQRLSKGKKVLPFANTEVYNLICDTLDLTPAPNNGSDTTYNAAVSSSKELPHDWTDSLEYPNVPFEVEHIIKDATYDLLWKKKKKIEVRPSTISVSTNDHPLESLVSKESSLTHNSVHIPKPTDFTDSKQSLEDEQQSDLDEGKQDTENALDSVLGNLADLLGVVSDKIGNSRLAK</sequence>